<sequence>MLQDNFMSFQRFRYAKWAIVLLAACIALYAVDNPPIKPGGGTILGYGLGTLGALLIVFLLLLGVRKRAYASRMGTLRGWLSAHVYLGLALAVIATLHCGFEFGWNVHTFAYALTMAVIVSGIWGVVLYLHHPSLMGDLLDGRTLDQIAQDLRDLDDRCRMLAQGRPPLLLALVEESAAGEIFNKRRQRLTGRNRHCATARVLKRLREVGDQADPNSNEIYTLQFRRLQQLKRIRSFVRLRTLTEIWLLFHVPMSIALLVALSAHIVSVFFYW</sequence>
<dbReference type="EMBL" id="WNKY01000006">
    <property type="protein sequence ID" value="MTV37660.1"/>
    <property type="molecule type" value="Genomic_DNA"/>
</dbReference>
<keyword evidence="3" id="KW-1185">Reference proteome</keyword>
<feature type="transmembrane region" description="Helical" evidence="1">
    <location>
        <begin position="12"/>
        <end position="31"/>
    </location>
</feature>
<dbReference type="AlphaFoldDB" id="A0A6L6PF22"/>
<comment type="caution">
    <text evidence="2">The sequence shown here is derived from an EMBL/GenBank/DDBJ whole genome shotgun (WGS) entry which is preliminary data.</text>
</comment>
<proteinExistence type="predicted"/>
<feature type="transmembrane region" description="Helical" evidence="1">
    <location>
        <begin position="245"/>
        <end position="271"/>
    </location>
</feature>
<dbReference type="RefSeq" id="WP_155463125.1">
    <property type="nucleotide sequence ID" value="NZ_WNKY01000006.1"/>
</dbReference>
<feature type="transmembrane region" description="Helical" evidence="1">
    <location>
        <begin position="43"/>
        <end position="64"/>
    </location>
</feature>
<evidence type="ECO:0000313" key="3">
    <source>
        <dbReference type="Proteomes" id="UP000475582"/>
    </source>
</evidence>
<dbReference type="Proteomes" id="UP000475582">
    <property type="component" value="Unassembled WGS sequence"/>
</dbReference>
<keyword evidence="1" id="KW-0812">Transmembrane</keyword>
<feature type="transmembrane region" description="Helical" evidence="1">
    <location>
        <begin position="76"/>
        <end position="97"/>
    </location>
</feature>
<evidence type="ECO:0000256" key="1">
    <source>
        <dbReference type="SAM" id="Phobius"/>
    </source>
</evidence>
<protein>
    <recommendedName>
        <fullName evidence="4">Ferric reductase like transmembrane component</fullName>
    </recommendedName>
</protein>
<keyword evidence="1" id="KW-1133">Transmembrane helix</keyword>
<dbReference type="OrthoDB" id="8533047at2"/>
<feature type="transmembrane region" description="Helical" evidence="1">
    <location>
        <begin position="109"/>
        <end position="129"/>
    </location>
</feature>
<organism evidence="2 3">
    <name type="scientific">Duganella radicis</name>
    <dbReference type="NCBI Taxonomy" id="551988"/>
    <lineage>
        <taxon>Bacteria</taxon>
        <taxon>Pseudomonadati</taxon>
        <taxon>Pseudomonadota</taxon>
        <taxon>Betaproteobacteria</taxon>
        <taxon>Burkholderiales</taxon>
        <taxon>Oxalobacteraceae</taxon>
        <taxon>Telluria group</taxon>
        <taxon>Duganella</taxon>
    </lineage>
</organism>
<evidence type="ECO:0000313" key="2">
    <source>
        <dbReference type="EMBL" id="MTV37660.1"/>
    </source>
</evidence>
<gene>
    <name evidence="2" type="ORF">GM676_08690</name>
</gene>
<reference evidence="2 3" key="1">
    <citation type="submission" date="2019-11" db="EMBL/GenBank/DDBJ databases">
        <title>Type strains purchased from KCTC, JCM and DSMZ.</title>
        <authorList>
            <person name="Lu H."/>
        </authorList>
    </citation>
    <scope>NUCLEOTIDE SEQUENCE [LARGE SCALE GENOMIC DNA]</scope>
    <source>
        <strain evidence="2 3">KCTC 22382</strain>
    </source>
</reference>
<evidence type="ECO:0008006" key="4">
    <source>
        <dbReference type="Google" id="ProtNLM"/>
    </source>
</evidence>
<name>A0A6L6PF22_9BURK</name>
<keyword evidence="1" id="KW-0472">Membrane</keyword>
<accession>A0A6L6PF22</accession>